<dbReference type="InterPro" id="IPR015300">
    <property type="entry name" value="DNA-bd_pseudobarrel_sf"/>
</dbReference>
<dbReference type="OrthoDB" id="1840387at2759"/>
<gene>
    <name evidence="7" type="ORF">GIB67_006598</name>
</gene>
<dbReference type="PANTHER" id="PTHR31391:SF157">
    <property type="entry name" value="B3 DOMAIN-CONTAINING PROTEIN REM16"/>
    <property type="match status" value="1"/>
</dbReference>
<dbReference type="EMBL" id="JACGCM010002332">
    <property type="protein sequence ID" value="KAF6141153.1"/>
    <property type="molecule type" value="Genomic_DNA"/>
</dbReference>
<evidence type="ECO:0000256" key="3">
    <source>
        <dbReference type="ARBA" id="ARBA00023125"/>
    </source>
</evidence>
<dbReference type="PROSITE" id="PS50863">
    <property type="entry name" value="B3"/>
    <property type="match status" value="2"/>
</dbReference>
<protein>
    <recommendedName>
        <fullName evidence="6">TF-B3 domain-containing protein</fullName>
    </recommendedName>
</protein>
<dbReference type="GO" id="GO:0003677">
    <property type="term" value="F:DNA binding"/>
    <property type="evidence" value="ECO:0007669"/>
    <property type="project" value="UniProtKB-KW"/>
</dbReference>
<dbReference type="InterPro" id="IPR003340">
    <property type="entry name" value="B3_DNA-bd"/>
</dbReference>
<keyword evidence="5" id="KW-0539">Nucleus</keyword>
<dbReference type="PANTHER" id="PTHR31391">
    <property type="entry name" value="B3 DOMAIN-CONTAINING PROTEIN OS11G0197600-RELATED"/>
    <property type="match status" value="1"/>
</dbReference>
<dbReference type="CDD" id="cd10017">
    <property type="entry name" value="B3_DNA"/>
    <property type="match status" value="2"/>
</dbReference>
<dbReference type="InterPro" id="IPR044837">
    <property type="entry name" value="REM16-like"/>
</dbReference>
<keyword evidence="8" id="KW-1185">Reference proteome</keyword>
<evidence type="ECO:0000259" key="6">
    <source>
        <dbReference type="PROSITE" id="PS50863"/>
    </source>
</evidence>
<dbReference type="Proteomes" id="UP000541444">
    <property type="component" value="Unassembled WGS sequence"/>
</dbReference>
<accession>A0A7J7LEU8</accession>
<comment type="subcellular location">
    <subcellularLocation>
        <location evidence="1">Nucleus</location>
    </subcellularLocation>
</comment>
<comment type="caution">
    <text evidence="7">The sequence shown here is derived from an EMBL/GenBank/DDBJ whole genome shotgun (WGS) entry which is preliminary data.</text>
</comment>
<keyword evidence="2" id="KW-0805">Transcription regulation</keyword>
<evidence type="ECO:0000313" key="8">
    <source>
        <dbReference type="Proteomes" id="UP000541444"/>
    </source>
</evidence>
<evidence type="ECO:0000256" key="5">
    <source>
        <dbReference type="ARBA" id="ARBA00023242"/>
    </source>
</evidence>
<dbReference type="GO" id="GO:0005634">
    <property type="term" value="C:nucleus"/>
    <property type="evidence" value="ECO:0007669"/>
    <property type="project" value="UniProtKB-SubCell"/>
</dbReference>
<evidence type="ECO:0000256" key="1">
    <source>
        <dbReference type="ARBA" id="ARBA00004123"/>
    </source>
</evidence>
<keyword evidence="3" id="KW-0238">DNA-binding</keyword>
<evidence type="ECO:0000256" key="2">
    <source>
        <dbReference type="ARBA" id="ARBA00023015"/>
    </source>
</evidence>
<dbReference type="SMART" id="SM01019">
    <property type="entry name" value="B3"/>
    <property type="match status" value="2"/>
</dbReference>
<evidence type="ECO:0000256" key="4">
    <source>
        <dbReference type="ARBA" id="ARBA00023163"/>
    </source>
</evidence>
<dbReference type="AlphaFoldDB" id="A0A7J7LEU8"/>
<organism evidence="7 8">
    <name type="scientific">Kingdonia uniflora</name>
    <dbReference type="NCBI Taxonomy" id="39325"/>
    <lineage>
        <taxon>Eukaryota</taxon>
        <taxon>Viridiplantae</taxon>
        <taxon>Streptophyta</taxon>
        <taxon>Embryophyta</taxon>
        <taxon>Tracheophyta</taxon>
        <taxon>Spermatophyta</taxon>
        <taxon>Magnoliopsida</taxon>
        <taxon>Ranunculales</taxon>
        <taxon>Circaeasteraceae</taxon>
        <taxon>Kingdonia</taxon>
    </lineage>
</organism>
<proteinExistence type="predicted"/>
<feature type="domain" description="TF-B3" evidence="6">
    <location>
        <begin position="209"/>
        <end position="307"/>
    </location>
</feature>
<keyword evidence="4" id="KW-0804">Transcription</keyword>
<name>A0A7J7LEU8_9MAGN</name>
<evidence type="ECO:0000313" key="7">
    <source>
        <dbReference type="EMBL" id="KAF6141153.1"/>
    </source>
</evidence>
<dbReference type="Pfam" id="PF02362">
    <property type="entry name" value="B3"/>
    <property type="match status" value="2"/>
</dbReference>
<feature type="domain" description="TF-B3" evidence="6">
    <location>
        <begin position="4"/>
        <end position="99"/>
    </location>
</feature>
<dbReference type="Gene3D" id="2.40.330.10">
    <property type="entry name" value="DNA-binding pseudobarrel domain"/>
    <property type="match status" value="2"/>
</dbReference>
<sequence length="313" mass="35865">MNKDSSFFRVMVDDFTKTIRLPLSIEENVNGMLMPDSEFILTYPSGRCWLVKVERDEKGFFLEHGWEGFVKDNSLKIGEFLIFTYSGNSKFDVKIFGTNGLEKGVTSVTAPKTSCVGEKHKRVMRSTVYKRTPEEEPVIYVGTTVKKRSKVFIDVDSDEDSSLETLHPSPINKRQQQGNNKKCHREVKVENEDAVVNQTLGGFKSKCPFFKVNLKRTYMSKGYLVLPTTFVRKHLTDVSKKPVILNDSKGRKWPARLSVNKTSARIFYGWYAFLLQNKLEEGDNCVFELIKMTKEEAKLKVSIFRANLPLDNA</sequence>
<dbReference type="SUPFAM" id="SSF101936">
    <property type="entry name" value="DNA-binding pseudobarrel domain"/>
    <property type="match status" value="2"/>
</dbReference>
<reference evidence="7 8" key="1">
    <citation type="journal article" date="2020" name="IScience">
        <title>Genome Sequencing of the Endangered Kingdonia uniflora (Circaeasteraceae, Ranunculales) Reveals Potential Mechanisms of Evolutionary Specialization.</title>
        <authorList>
            <person name="Sun Y."/>
            <person name="Deng T."/>
            <person name="Zhang A."/>
            <person name="Moore M.J."/>
            <person name="Landis J.B."/>
            <person name="Lin N."/>
            <person name="Zhang H."/>
            <person name="Zhang X."/>
            <person name="Huang J."/>
            <person name="Zhang X."/>
            <person name="Sun H."/>
            <person name="Wang H."/>
        </authorList>
    </citation>
    <scope>NUCLEOTIDE SEQUENCE [LARGE SCALE GENOMIC DNA]</scope>
    <source>
        <strain evidence="7">TB1705</strain>
        <tissue evidence="7">Leaf</tissue>
    </source>
</reference>